<accession>A0A183BZL1</accession>
<feature type="transmembrane region" description="Helical" evidence="1">
    <location>
        <begin position="182"/>
        <end position="205"/>
    </location>
</feature>
<proteinExistence type="predicted"/>
<name>A0A183BZL1_GLOPA</name>
<reference evidence="2" key="1">
    <citation type="submission" date="2014-05" db="EMBL/GenBank/DDBJ databases">
        <title>The genome and life-stage specific transcriptomes of Globodera pallida elucidate key aspects of plant parasitism by a cyst nematode.</title>
        <authorList>
            <person name="Cotton J.A."/>
            <person name="Lilley C.J."/>
            <person name="Jones L.M."/>
            <person name="Kikuchi T."/>
            <person name="Reid A.J."/>
            <person name="Thorpe P."/>
            <person name="Tsai I.J."/>
            <person name="Beasley H."/>
            <person name="Blok V."/>
            <person name="Cock P.J.A."/>
            <person name="Van den Akker S.E."/>
            <person name="Holroyd N."/>
            <person name="Hunt M."/>
            <person name="Mantelin S."/>
            <person name="Naghra H."/>
            <person name="Pain A."/>
            <person name="Palomares-Rius J.E."/>
            <person name="Zarowiecki M."/>
            <person name="Berriman M."/>
            <person name="Jones J.T."/>
            <person name="Urwin P.E."/>
        </authorList>
    </citation>
    <scope>NUCLEOTIDE SEQUENCE [LARGE SCALE GENOMIC DNA]</scope>
    <source>
        <strain evidence="2">Lindley</strain>
    </source>
</reference>
<evidence type="ECO:0000313" key="2">
    <source>
        <dbReference type="Proteomes" id="UP000050741"/>
    </source>
</evidence>
<feature type="transmembrane region" description="Helical" evidence="1">
    <location>
        <begin position="73"/>
        <end position="95"/>
    </location>
</feature>
<evidence type="ECO:0000256" key="1">
    <source>
        <dbReference type="SAM" id="Phobius"/>
    </source>
</evidence>
<organism evidence="2 3">
    <name type="scientific">Globodera pallida</name>
    <name type="common">Potato cyst nematode worm</name>
    <name type="synonym">Heterodera pallida</name>
    <dbReference type="NCBI Taxonomy" id="36090"/>
    <lineage>
        <taxon>Eukaryota</taxon>
        <taxon>Metazoa</taxon>
        <taxon>Ecdysozoa</taxon>
        <taxon>Nematoda</taxon>
        <taxon>Chromadorea</taxon>
        <taxon>Rhabditida</taxon>
        <taxon>Tylenchina</taxon>
        <taxon>Tylenchomorpha</taxon>
        <taxon>Tylenchoidea</taxon>
        <taxon>Heteroderidae</taxon>
        <taxon>Heteroderinae</taxon>
        <taxon>Globodera</taxon>
    </lineage>
</organism>
<protein>
    <submittedName>
        <fullName evidence="3">Uncharacterized protein</fullName>
    </submittedName>
</protein>
<keyword evidence="2" id="KW-1185">Reference proteome</keyword>
<reference evidence="3" key="2">
    <citation type="submission" date="2016-06" db="UniProtKB">
        <authorList>
            <consortium name="WormBaseParasite"/>
        </authorList>
    </citation>
    <scope>IDENTIFICATION</scope>
</reference>
<keyword evidence="1" id="KW-0472">Membrane</keyword>
<sequence>MFQPEMKPMPLAIMAIALGLSRALLPFLYLRRNAIEHLHWFPMVCHLAHYGSAIVGAVLFPQMASIRWRRLSPAFLSALAKTICLLFLATFQYFFELPSPVPFLLVVPLFVVGVADSVQLRLLLMDVVSVQQRDASVAQQRYNLFTLLLLTSIGPFLTSLIIETNTFTANLIRRCFGICPLSIHFGIPIPALFVMFAVLQVLLLAPLWPPESGEMPPDDVHDNETIQYLPSVSKCPPIWRLLLPLCALCALSSALLNNFGTVFFIVPNNLHEFPQERLNFIVFSASAVFLRLVLALSQCSTAIPSKFGHLLHTNALFSVALFGSGLAFCMLNVQSMRTMAVALFGASLALFWPTVLAQWCDFHDFLMVENASNSQKYASSTILALLISVELGSLLFPLLFTQNVQGLSEKVEQRPRTNTAHDIIVIANDDDRKKKGINDHKRRQVSLPHIVLDVRTPISEHGKNGHDEEEEQ</sequence>
<dbReference type="AlphaFoldDB" id="A0A183BZL1"/>
<feature type="transmembrane region" description="Helical" evidence="1">
    <location>
        <begin position="39"/>
        <end position="61"/>
    </location>
</feature>
<dbReference type="WBParaSite" id="GPLIN_000605200">
    <property type="protein sequence ID" value="GPLIN_000605200"/>
    <property type="gene ID" value="GPLIN_000605200"/>
</dbReference>
<feature type="transmembrane region" description="Helical" evidence="1">
    <location>
        <begin position="241"/>
        <end position="266"/>
    </location>
</feature>
<evidence type="ECO:0000313" key="3">
    <source>
        <dbReference type="WBParaSite" id="GPLIN_000605200"/>
    </source>
</evidence>
<keyword evidence="1" id="KW-1133">Transmembrane helix</keyword>
<dbReference type="Proteomes" id="UP000050741">
    <property type="component" value="Unassembled WGS sequence"/>
</dbReference>
<feature type="transmembrane region" description="Helical" evidence="1">
    <location>
        <begin position="278"/>
        <end position="297"/>
    </location>
</feature>
<keyword evidence="1" id="KW-0812">Transmembrane</keyword>
<feature type="transmembrane region" description="Helical" evidence="1">
    <location>
        <begin position="381"/>
        <end position="400"/>
    </location>
</feature>
<feature type="transmembrane region" description="Helical" evidence="1">
    <location>
        <begin position="101"/>
        <end position="124"/>
    </location>
</feature>
<feature type="transmembrane region" description="Helical" evidence="1">
    <location>
        <begin position="144"/>
        <end position="162"/>
    </location>
</feature>
<feature type="transmembrane region" description="Helical" evidence="1">
    <location>
        <begin position="309"/>
        <end position="333"/>
    </location>
</feature>
<feature type="transmembrane region" description="Helical" evidence="1">
    <location>
        <begin position="339"/>
        <end position="360"/>
    </location>
</feature>